<dbReference type="InterPro" id="IPR013159">
    <property type="entry name" value="DnaA_C"/>
</dbReference>
<feature type="compositionally biased region" description="Pro residues" evidence="12">
    <location>
        <begin position="91"/>
        <end position="115"/>
    </location>
</feature>
<comment type="similarity">
    <text evidence="1 8 11">Belongs to the DnaA family.</text>
</comment>
<dbReference type="InterPro" id="IPR013317">
    <property type="entry name" value="DnaA_dom"/>
</dbReference>
<keyword evidence="6 8" id="KW-0446">Lipid-binding</keyword>
<dbReference type="InterPro" id="IPR027417">
    <property type="entry name" value="P-loop_NTPase"/>
</dbReference>
<dbReference type="InterPro" id="IPR038454">
    <property type="entry name" value="DnaA_N_sf"/>
</dbReference>
<dbReference type="InterPro" id="IPR018312">
    <property type="entry name" value="Chromosome_initiator_DnaA_CS"/>
</dbReference>
<feature type="region of interest" description="Domain III, AAA+ region" evidence="8">
    <location>
        <begin position="297"/>
        <end position="513"/>
    </location>
</feature>
<keyword evidence="7 8" id="KW-0238">DNA-binding</keyword>
<comment type="caution">
    <text evidence="15">The sequence shown here is derived from an EMBL/GenBank/DDBJ whole genome shotgun (WGS) entry which is preliminary data.</text>
</comment>
<reference evidence="16" key="1">
    <citation type="journal article" date="2019" name="Int. J. Syst. Evol. Microbiol.">
        <title>The Global Catalogue of Microorganisms (GCM) 10K type strain sequencing project: providing services to taxonomists for standard genome sequencing and annotation.</title>
        <authorList>
            <consortium name="The Broad Institute Genomics Platform"/>
            <consortium name="The Broad Institute Genome Sequencing Center for Infectious Disease"/>
            <person name="Wu L."/>
            <person name="Ma J."/>
        </authorList>
    </citation>
    <scope>NUCLEOTIDE SEQUENCE [LARGE SCALE GENOMIC DNA]</scope>
    <source>
        <strain evidence="16">TBRC 1826</strain>
    </source>
</reference>
<dbReference type="NCBIfam" id="NF010686">
    <property type="entry name" value="PRK14086.1"/>
    <property type="match status" value="1"/>
</dbReference>
<feature type="binding site" evidence="8">
    <location>
        <position position="344"/>
    </location>
    <ligand>
        <name>ATP</name>
        <dbReference type="ChEBI" id="CHEBI:30616"/>
    </ligand>
</feature>
<evidence type="ECO:0000313" key="15">
    <source>
        <dbReference type="EMBL" id="MFC3997869.1"/>
    </source>
</evidence>
<keyword evidence="3 8" id="KW-0235">DNA replication</keyword>
<dbReference type="PANTHER" id="PTHR30050">
    <property type="entry name" value="CHROMOSOMAL REPLICATION INITIATOR PROTEIN DNAA"/>
    <property type="match status" value="1"/>
</dbReference>
<feature type="binding site" evidence="8">
    <location>
        <position position="341"/>
    </location>
    <ligand>
        <name>ATP</name>
        <dbReference type="ChEBI" id="CHEBI:30616"/>
    </ligand>
</feature>
<dbReference type="SUPFAM" id="SSF48295">
    <property type="entry name" value="TrpR-like"/>
    <property type="match status" value="1"/>
</dbReference>
<feature type="compositionally biased region" description="Basic and acidic residues" evidence="12">
    <location>
        <begin position="202"/>
        <end position="220"/>
    </location>
</feature>
<feature type="region of interest" description="Disordered" evidence="12">
    <location>
        <begin position="89"/>
        <end position="297"/>
    </location>
</feature>
<dbReference type="Gene3D" id="3.30.300.180">
    <property type="match status" value="1"/>
</dbReference>
<feature type="binding site" evidence="8">
    <location>
        <position position="345"/>
    </location>
    <ligand>
        <name>ATP</name>
        <dbReference type="ChEBI" id="CHEBI:30616"/>
    </ligand>
</feature>
<dbReference type="PANTHER" id="PTHR30050:SF2">
    <property type="entry name" value="CHROMOSOMAL REPLICATION INITIATOR PROTEIN DNAA"/>
    <property type="match status" value="1"/>
</dbReference>
<accession>A0ABV8FP02</accession>
<gene>
    <name evidence="8 15" type="primary">dnaA</name>
    <name evidence="15" type="ORF">ACFOVU_18185</name>
</gene>
<evidence type="ECO:0000256" key="9">
    <source>
        <dbReference type="NCBIfam" id="TIGR00362"/>
    </source>
</evidence>
<evidence type="ECO:0000256" key="12">
    <source>
        <dbReference type="SAM" id="MobiDB-lite"/>
    </source>
</evidence>
<feature type="compositionally biased region" description="Low complexity" evidence="12">
    <location>
        <begin position="116"/>
        <end position="131"/>
    </location>
</feature>
<dbReference type="Gene3D" id="1.10.8.60">
    <property type="match status" value="1"/>
</dbReference>
<name>A0ABV8FP02_9ACTN</name>
<feature type="domain" description="Chromosomal replication initiator DnaA C-terminal" evidence="14">
    <location>
        <begin position="542"/>
        <end position="611"/>
    </location>
</feature>
<keyword evidence="5 8" id="KW-0067">ATP-binding</keyword>
<proteinExistence type="inferred from homology"/>
<dbReference type="Pfam" id="PF00308">
    <property type="entry name" value="Bac_DnaA"/>
    <property type="match status" value="1"/>
</dbReference>
<sequence length="639" mass="69155">MSEAQVNLAMVWSSVLDSLDNSALPPQQRAWLPQTRPLGLIEDTALLAAPNEFAKEILETRLRPAISQALSAELGRDIRVAVTVDPAVVQPAPPPAPPQPGGYGPPAPSPAPAPAPAGHGWQPAAPDDLPAAPAPAPAPAAVEPPPADRFGEAPHHHAAHRQHPGEPAPADRDRHGYPPHPGHPQQQAGRGGAGDDLLAPRAGHDPYRGWQEPRHWDPPNRWETPSWETPSWDTPPPPHPGAGHAPGAPDHGEPGPGPVAPPDSPGAGAAPATPPPGAPDPSGAAADRPHAATEPARLNPKYTFDTFVIGSSNRFAHAAAVAVAEAPAKAYNPLFIYGGSGLGKTHLLHAIGHYAQRLYDGARVRYVSSEEFTNEFINSIRDGKADGFRRRYRDIDVLLVDDIQFLENKEQTQEEFFHTFNTLHNSNKQIVISSDRPPKQLVTLEDRLRNRFEWGLITDVQPPELETRIAILRKKAAQEGLAAPPEVLEFIASKISTNIRELEGALIRVTAFASLNRQSVDLHLTGIVLKDLIPDDEGPEITASAIMAQTASYFGLSTEDLCGTSRSRVLVTARQIAMYLCRELTDLSLPKIGQQFGGRDHTTVMHADRKIRSLMAERRSIYNQVTELTNRIKQQSKNI</sequence>
<dbReference type="EMBL" id="JBHSBH010000012">
    <property type="protein sequence ID" value="MFC3997869.1"/>
    <property type="molecule type" value="Genomic_DNA"/>
</dbReference>
<dbReference type="PRINTS" id="PR00051">
    <property type="entry name" value="DNAA"/>
</dbReference>
<evidence type="ECO:0000256" key="10">
    <source>
        <dbReference type="RuleBase" id="RU000577"/>
    </source>
</evidence>
<comment type="subcellular location">
    <subcellularLocation>
        <location evidence="8">Cytoplasm</location>
    </subcellularLocation>
</comment>
<dbReference type="Proteomes" id="UP001595847">
    <property type="component" value="Unassembled WGS sequence"/>
</dbReference>
<dbReference type="CDD" id="cd00009">
    <property type="entry name" value="AAA"/>
    <property type="match status" value="1"/>
</dbReference>
<evidence type="ECO:0000259" key="14">
    <source>
        <dbReference type="SMART" id="SM00760"/>
    </source>
</evidence>
<feature type="region of interest" description="Domain IV, binds dsDNA" evidence="8">
    <location>
        <begin position="514"/>
        <end position="639"/>
    </location>
</feature>
<comment type="domain">
    <text evidence="8">Domain I is involved in oligomerization and binding regulators, domain II is flexibile and of varying length in different bacteria, domain III forms the AAA+ region, while domain IV binds dsDNA.</text>
</comment>
<keyword evidence="16" id="KW-1185">Reference proteome</keyword>
<evidence type="ECO:0000313" key="16">
    <source>
        <dbReference type="Proteomes" id="UP001595847"/>
    </source>
</evidence>
<feature type="region of interest" description="Domain I, interacts with DnaA modulators" evidence="8">
    <location>
        <begin position="1"/>
        <end position="248"/>
    </location>
</feature>
<organism evidence="15 16">
    <name type="scientific">Nocardiopsis sediminis</name>
    <dbReference type="NCBI Taxonomy" id="1778267"/>
    <lineage>
        <taxon>Bacteria</taxon>
        <taxon>Bacillati</taxon>
        <taxon>Actinomycetota</taxon>
        <taxon>Actinomycetes</taxon>
        <taxon>Streptosporangiales</taxon>
        <taxon>Nocardiopsidaceae</taxon>
        <taxon>Nocardiopsis</taxon>
    </lineage>
</organism>
<evidence type="ECO:0000259" key="13">
    <source>
        <dbReference type="SMART" id="SM00382"/>
    </source>
</evidence>
<evidence type="ECO:0000256" key="4">
    <source>
        <dbReference type="ARBA" id="ARBA00022741"/>
    </source>
</evidence>
<evidence type="ECO:0000256" key="6">
    <source>
        <dbReference type="ARBA" id="ARBA00023121"/>
    </source>
</evidence>
<dbReference type="Pfam" id="PF08299">
    <property type="entry name" value="Bac_DnaA_C"/>
    <property type="match status" value="1"/>
</dbReference>
<keyword evidence="4 8" id="KW-0547">Nucleotide-binding</keyword>
<dbReference type="SMART" id="SM00760">
    <property type="entry name" value="Bac_DnaA_C"/>
    <property type="match status" value="1"/>
</dbReference>
<dbReference type="CDD" id="cd06571">
    <property type="entry name" value="Bac_DnaA_C"/>
    <property type="match status" value="1"/>
</dbReference>
<comment type="function">
    <text evidence="8 10">Plays an essential role in the initiation and regulation of chromosomal replication. ATP-DnaA binds to the origin of replication (oriC) to initiate formation of the DNA replication initiation complex once per cell cycle. Binds the DnaA box (a 9 base pair repeat at the origin) and separates the double-stranded (ds)DNA. Forms a right-handed helical filament on oriC DNA; dsDNA binds to the exterior of the filament while single-stranded (ss)DNA is stabiized in the filament's interior. The ATP-DnaA-oriC complex binds and stabilizes one strand of the AT-rich DNA unwinding element (DUE), permitting loading of DNA polymerase. After initiation quickly degrades to an ADP-DnaA complex that is not apt for DNA replication. Binds acidic phospholipids.</text>
</comment>
<comment type="subunit">
    <text evidence="8">Oligomerizes as a right-handed, spiral filament on DNA at oriC.</text>
</comment>
<dbReference type="HAMAP" id="MF_00377">
    <property type="entry name" value="DnaA_bact"/>
    <property type="match status" value="1"/>
</dbReference>
<dbReference type="SMART" id="SM00382">
    <property type="entry name" value="AAA"/>
    <property type="match status" value="1"/>
</dbReference>
<feature type="domain" description="AAA+ ATPase" evidence="13">
    <location>
        <begin position="330"/>
        <end position="458"/>
    </location>
</feature>
<evidence type="ECO:0000256" key="1">
    <source>
        <dbReference type="ARBA" id="ARBA00006583"/>
    </source>
</evidence>
<evidence type="ECO:0000256" key="3">
    <source>
        <dbReference type="ARBA" id="ARBA00022705"/>
    </source>
</evidence>
<dbReference type="NCBIfam" id="TIGR00362">
    <property type="entry name" value="DnaA"/>
    <property type="match status" value="1"/>
</dbReference>
<dbReference type="InterPro" id="IPR003593">
    <property type="entry name" value="AAA+_ATPase"/>
</dbReference>
<dbReference type="Gene3D" id="3.40.50.300">
    <property type="entry name" value="P-loop containing nucleotide triphosphate hydrolases"/>
    <property type="match status" value="1"/>
</dbReference>
<protein>
    <recommendedName>
        <fullName evidence="8 9">Chromosomal replication initiator protein DnaA</fullName>
    </recommendedName>
</protein>
<evidence type="ECO:0000256" key="5">
    <source>
        <dbReference type="ARBA" id="ARBA00022840"/>
    </source>
</evidence>
<evidence type="ECO:0000256" key="8">
    <source>
        <dbReference type="HAMAP-Rule" id="MF_00377"/>
    </source>
</evidence>
<dbReference type="InterPro" id="IPR024633">
    <property type="entry name" value="DnaA_N_dom"/>
</dbReference>
<feature type="binding site" evidence="8">
    <location>
        <position position="343"/>
    </location>
    <ligand>
        <name>ATP</name>
        <dbReference type="ChEBI" id="CHEBI:30616"/>
    </ligand>
</feature>
<feature type="compositionally biased region" description="Pro residues" evidence="12">
    <location>
        <begin position="132"/>
        <end position="147"/>
    </location>
</feature>
<dbReference type="Gene3D" id="1.10.1750.10">
    <property type="match status" value="1"/>
</dbReference>
<dbReference type="RefSeq" id="WP_378535218.1">
    <property type="nucleotide sequence ID" value="NZ_JBHSBH010000012.1"/>
</dbReference>
<evidence type="ECO:0000256" key="11">
    <source>
        <dbReference type="RuleBase" id="RU004227"/>
    </source>
</evidence>
<comment type="caution">
    <text evidence="8">Lacks conserved residue(s) required for the propagation of feature annotation.</text>
</comment>
<feature type="compositionally biased region" description="Pro residues" evidence="12">
    <location>
        <begin position="255"/>
        <end position="264"/>
    </location>
</feature>
<dbReference type="InterPro" id="IPR020591">
    <property type="entry name" value="Chromosome_initiator_DnaA-like"/>
</dbReference>
<keyword evidence="2 8" id="KW-0963">Cytoplasm</keyword>
<dbReference type="InterPro" id="IPR001957">
    <property type="entry name" value="Chromosome_initiator_DnaA"/>
</dbReference>
<evidence type="ECO:0000256" key="2">
    <source>
        <dbReference type="ARBA" id="ARBA00022490"/>
    </source>
</evidence>
<dbReference type="Pfam" id="PF11638">
    <property type="entry name" value="DnaA_N"/>
    <property type="match status" value="1"/>
</dbReference>
<dbReference type="InterPro" id="IPR010921">
    <property type="entry name" value="Trp_repressor/repl_initiator"/>
</dbReference>
<evidence type="ECO:0000256" key="7">
    <source>
        <dbReference type="ARBA" id="ARBA00023125"/>
    </source>
</evidence>
<dbReference type="SUPFAM" id="SSF52540">
    <property type="entry name" value="P-loop containing nucleoside triphosphate hydrolases"/>
    <property type="match status" value="1"/>
</dbReference>
<dbReference type="PROSITE" id="PS01008">
    <property type="entry name" value="DNAA"/>
    <property type="match status" value="1"/>
</dbReference>